<dbReference type="EMBL" id="VCIW01000001">
    <property type="protein sequence ID" value="TLS54142.1"/>
    <property type="molecule type" value="Genomic_DNA"/>
</dbReference>
<name>A0A5R9GCE7_9BACL</name>
<feature type="domain" description="AAA+ ATPase" evidence="1">
    <location>
        <begin position="61"/>
        <end position="517"/>
    </location>
</feature>
<dbReference type="Gene3D" id="3.40.50.300">
    <property type="entry name" value="P-loop containing nucleotide triphosphate hydrolases"/>
    <property type="match status" value="1"/>
</dbReference>
<dbReference type="InterPro" id="IPR051396">
    <property type="entry name" value="Bact_Antivir_Def_Nuclease"/>
</dbReference>
<dbReference type="AlphaFoldDB" id="A0A5R9GCE7"/>
<evidence type="ECO:0000259" key="1">
    <source>
        <dbReference type="SMART" id="SM00382"/>
    </source>
</evidence>
<comment type="caution">
    <text evidence="2">The sequence shown here is derived from an EMBL/GenBank/DDBJ whole genome shotgun (WGS) entry which is preliminary data.</text>
</comment>
<organism evidence="2 3">
    <name type="scientific">Paenibacillus antri</name>
    <dbReference type="NCBI Taxonomy" id="2582848"/>
    <lineage>
        <taxon>Bacteria</taxon>
        <taxon>Bacillati</taxon>
        <taxon>Bacillota</taxon>
        <taxon>Bacilli</taxon>
        <taxon>Bacillales</taxon>
        <taxon>Paenibacillaceae</taxon>
        <taxon>Paenibacillus</taxon>
    </lineage>
</organism>
<dbReference type="SUPFAM" id="SSF52540">
    <property type="entry name" value="P-loop containing nucleoside triphosphate hydrolases"/>
    <property type="match status" value="1"/>
</dbReference>
<keyword evidence="3" id="KW-1185">Reference proteome</keyword>
<evidence type="ECO:0000313" key="2">
    <source>
        <dbReference type="EMBL" id="TLS54142.1"/>
    </source>
</evidence>
<gene>
    <name evidence="2" type="ORF">FE782_02005</name>
</gene>
<reference evidence="2 3" key="1">
    <citation type="submission" date="2019-05" db="EMBL/GenBank/DDBJ databases">
        <authorList>
            <person name="Narsing Rao M.P."/>
            <person name="Li W.J."/>
        </authorList>
    </citation>
    <scope>NUCLEOTIDE SEQUENCE [LARGE SCALE GENOMIC DNA]</scope>
    <source>
        <strain evidence="2 3">SYSU_K30003</strain>
    </source>
</reference>
<evidence type="ECO:0000313" key="3">
    <source>
        <dbReference type="Proteomes" id="UP000309676"/>
    </source>
</evidence>
<dbReference type="SMART" id="SM00382">
    <property type="entry name" value="AAA"/>
    <property type="match status" value="1"/>
</dbReference>
<sequence>MELLYIWFRWYGPFHHQGFHLTAECRFHFDWGSGVLSVSPNPEYVPDFFRIDKENKDLAIVTHISAIVGQNGAGKTSFLNYIKNYLVRAQGKDVFEALVVLRNEHDETIILYDDTAIRLHDVKDPSGFLLNQQRYRRQDSSRRLPDSSVLFFSNIFDHAEEDGLTNYYNLSTNYLIRGDKKRRMDEGVDVPGQTLVDVHRDEDLNRQVLLVHEYPEKFKVPLPVRIPNHLIVKIRDVDGKDAKSLGRFADAYQRIDAYVETKLDESRQRIQGRDENRVLRETKETIFHYRAYRIVLWSFFKEMTVYSDERLVKSDDLILSLEPLHSGKKTFQQFARTFLQAMINRNRDAEVEAMLRHKLKMLDYFDARVDRGTDDALWTDPTFMIPIQSEALASSESSEFIKNYRRSYRAYAYLDFDWPLSSGEKAFLNFFARLYSRADGQPYGSNERLTDRVLLLIDEGELYLHPEWQRRFIDHLIRFVSVIYGDPRRIQIILTSHSPFLLSDLPRTSVLYLKREGVHSVVTDGVEEGKSTFAGNIHDMFATGFFMNTTIGEFARQKINDVIAKLKALEHVGEGALQGDPSVTLSEEEAKSLLSIIRLIGEPLIAGRLLDMYENLPTGGGRGADRDD</sequence>
<dbReference type="OrthoDB" id="9801813at2"/>
<dbReference type="Pfam" id="PF13304">
    <property type="entry name" value="AAA_21"/>
    <property type="match status" value="1"/>
</dbReference>
<accession>A0A5R9GCE7</accession>
<dbReference type="PANTHER" id="PTHR43581">
    <property type="entry name" value="ATP/GTP PHOSPHATASE"/>
    <property type="match status" value="1"/>
</dbReference>
<proteinExistence type="predicted"/>
<dbReference type="GO" id="GO:0016887">
    <property type="term" value="F:ATP hydrolysis activity"/>
    <property type="evidence" value="ECO:0007669"/>
    <property type="project" value="InterPro"/>
</dbReference>
<dbReference type="Proteomes" id="UP000309676">
    <property type="component" value="Unassembled WGS sequence"/>
</dbReference>
<dbReference type="InterPro" id="IPR003593">
    <property type="entry name" value="AAA+_ATPase"/>
</dbReference>
<protein>
    <recommendedName>
        <fullName evidence="1">AAA+ ATPase domain-containing protein</fullName>
    </recommendedName>
</protein>
<dbReference type="RefSeq" id="WP_138191962.1">
    <property type="nucleotide sequence ID" value="NZ_VCIW01000001.1"/>
</dbReference>
<dbReference type="GO" id="GO:0005524">
    <property type="term" value="F:ATP binding"/>
    <property type="evidence" value="ECO:0007669"/>
    <property type="project" value="InterPro"/>
</dbReference>
<dbReference type="PANTHER" id="PTHR43581:SF4">
    <property type="entry name" value="ATP_GTP PHOSPHATASE"/>
    <property type="match status" value="1"/>
</dbReference>
<dbReference type="InterPro" id="IPR003959">
    <property type="entry name" value="ATPase_AAA_core"/>
</dbReference>
<dbReference type="InterPro" id="IPR027417">
    <property type="entry name" value="P-loop_NTPase"/>
</dbReference>